<dbReference type="InterPro" id="IPR017871">
    <property type="entry name" value="ABC_transporter-like_CS"/>
</dbReference>
<dbReference type="PROSITE" id="PS50893">
    <property type="entry name" value="ABC_TRANSPORTER_2"/>
    <property type="match status" value="1"/>
</dbReference>
<dbReference type="InterPro" id="IPR003439">
    <property type="entry name" value="ABC_transporter-like_ATP-bd"/>
</dbReference>
<dbReference type="PANTHER" id="PTHR43394:SF1">
    <property type="entry name" value="ATP-BINDING CASSETTE SUB-FAMILY B MEMBER 10, MITOCHONDRIAL"/>
    <property type="match status" value="1"/>
</dbReference>
<keyword evidence="3" id="KW-0547">Nucleotide-binding</keyword>
<dbReference type="RefSeq" id="WP_074199336.1">
    <property type="nucleotide sequence ID" value="NZ_FSQZ01000001.1"/>
</dbReference>
<dbReference type="SUPFAM" id="SSF90123">
    <property type="entry name" value="ABC transporter transmembrane region"/>
    <property type="match status" value="1"/>
</dbReference>
<organism evidence="10 11">
    <name type="scientific">Acetomicrobium flavidum</name>
    <dbReference type="NCBI Taxonomy" id="49896"/>
    <lineage>
        <taxon>Bacteria</taxon>
        <taxon>Thermotogati</taxon>
        <taxon>Synergistota</taxon>
        <taxon>Synergistia</taxon>
        <taxon>Synergistales</taxon>
        <taxon>Acetomicrobiaceae</taxon>
        <taxon>Acetomicrobium</taxon>
    </lineage>
</organism>
<evidence type="ECO:0000256" key="5">
    <source>
        <dbReference type="ARBA" id="ARBA00022989"/>
    </source>
</evidence>
<feature type="transmembrane region" description="Helical" evidence="7">
    <location>
        <begin position="172"/>
        <end position="190"/>
    </location>
</feature>
<evidence type="ECO:0000256" key="1">
    <source>
        <dbReference type="ARBA" id="ARBA00004651"/>
    </source>
</evidence>
<protein>
    <submittedName>
        <fullName evidence="10">ATP-binding cassette, subfamily B, MsbA</fullName>
    </submittedName>
</protein>
<dbReference type="SUPFAM" id="SSF52540">
    <property type="entry name" value="P-loop containing nucleoside triphosphate hydrolases"/>
    <property type="match status" value="1"/>
</dbReference>
<proteinExistence type="predicted"/>
<feature type="transmembrane region" description="Helical" evidence="7">
    <location>
        <begin position="254"/>
        <end position="274"/>
    </location>
</feature>
<evidence type="ECO:0000256" key="3">
    <source>
        <dbReference type="ARBA" id="ARBA00022741"/>
    </source>
</evidence>
<comment type="caution">
    <text evidence="10">The sequence shown here is derived from an EMBL/GenBank/DDBJ whole genome shotgun (WGS) entry which is preliminary data.</text>
</comment>
<dbReference type="InterPro" id="IPR027417">
    <property type="entry name" value="P-loop_NTPase"/>
</dbReference>
<gene>
    <name evidence="10" type="ORF">SAMN05444368_0789</name>
</gene>
<evidence type="ECO:0000313" key="10">
    <source>
        <dbReference type="EMBL" id="SIN65629.1"/>
    </source>
</evidence>
<name>A0ABY1JCE8_9BACT</name>
<keyword evidence="11" id="KW-1185">Reference proteome</keyword>
<feature type="transmembrane region" description="Helical" evidence="7">
    <location>
        <begin position="28"/>
        <end position="47"/>
    </location>
</feature>
<dbReference type="CDD" id="cd18552">
    <property type="entry name" value="ABC_6TM_MsbA_like"/>
    <property type="match status" value="1"/>
</dbReference>
<evidence type="ECO:0000259" key="8">
    <source>
        <dbReference type="PROSITE" id="PS50893"/>
    </source>
</evidence>
<keyword evidence="5 7" id="KW-1133">Transmembrane helix</keyword>
<dbReference type="PANTHER" id="PTHR43394">
    <property type="entry name" value="ATP-DEPENDENT PERMEASE MDL1, MITOCHONDRIAL"/>
    <property type="match status" value="1"/>
</dbReference>
<sequence length="595" mass="66484">MSWLKKKLILTRSQRSTYLRLISYLKPYLGRLFAAIACMSISSLLAVLPPWLLKNIVDDVLIQKNLFLLHFLALGIVLIYLCKAVFSYGQTYLMGWVGQRVIMDIRVQLYDHMQKMSLRYLYKSRIGDLISRITNDVMTLQNLVTNVVIDLVVQSVTFVAVIIFLLALNWRLALLTFVVLPLTGYVLNAASKKLRIVGYEIQEELGRVVAIAQEALSAIRIVRSFATEDEELDKFKNQNVSNFRALMHGMQIHAVLEGAVEVILIGALALILWIGGREVVRGRSTPGELIAFIGYLGLLVQPVRVLSKVVSGLQRGLAAADRIFEVLNISTEVRPPRYPIVLEDVKGMIDFEDIYFAYEDELWILRGINLHIEPGEKVAIVGRTGAGKSTLVDLIPRFYDPNRGSIKIDGYDVRQLDLKALRKHIGIVPQDPVLLKGSIAYNIAYGCPWATHEDIVRAAWQAGILDFIKSLPDGFDTEIGERGVTLSGGQRQRIAIARAIVRNPRILIMDEATSSLDAAMEQHIQESMQRAMEGRTSLVIAHRLSTVRNADRIIVLEGGKIVEEGDHDALLKQNGVYAELYSLQMGEKSSSAGHG</sequence>
<evidence type="ECO:0000256" key="7">
    <source>
        <dbReference type="SAM" id="Phobius"/>
    </source>
</evidence>
<feature type="domain" description="ABC transmembrane type-1" evidence="9">
    <location>
        <begin position="33"/>
        <end position="315"/>
    </location>
</feature>
<evidence type="ECO:0000256" key="2">
    <source>
        <dbReference type="ARBA" id="ARBA00022692"/>
    </source>
</evidence>
<dbReference type="Proteomes" id="UP000185093">
    <property type="component" value="Unassembled WGS sequence"/>
</dbReference>
<dbReference type="GO" id="GO:0005524">
    <property type="term" value="F:ATP binding"/>
    <property type="evidence" value="ECO:0007669"/>
    <property type="project" value="UniProtKB-KW"/>
</dbReference>
<reference evidence="10 11" key="1">
    <citation type="submission" date="2016-11" db="EMBL/GenBank/DDBJ databases">
        <authorList>
            <person name="Varghese N."/>
            <person name="Submissions S."/>
        </authorList>
    </citation>
    <scope>NUCLEOTIDE SEQUENCE [LARGE SCALE GENOMIC DNA]</scope>
    <source>
        <strain evidence="10 11">DSM 20664</strain>
    </source>
</reference>
<accession>A0ABY1JCE8</accession>
<dbReference type="Gene3D" id="3.40.50.300">
    <property type="entry name" value="P-loop containing nucleotide triphosphate hydrolases"/>
    <property type="match status" value="1"/>
</dbReference>
<feature type="transmembrane region" description="Helical" evidence="7">
    <location>
        <begin position="67"/>
        <end position="86"/>
    </location>
</feature>
<dbReference type="InterPro" id="IPR011527">
    <property type="entry name" value="ABC1_TM_dom"/>
</dbReference>
<keyword evidence="6 7" id="KW-0472">Membrane</keyword>
<keyword evidence="2 7" id="KW-0812">Transmembrane</keyword>
<dbReference type="Gene3D" id="1.20.1560.10">
    <property type="entry name" value="ABC transporter type 1, transmembrane domain"/>
    <property type="match status" value="1"/>
</dbReference>
<dbReference type="InterPro" id="IPR003593">
    <property type="entry name" value="AAA+_ATPase"/>
</dbReference>
<evidence type="ECO:0000313" key="11">
    <source>
        <dbReference type="Proteomes" id="UP000185093"/>
    </source>
</evidence>
<dbReference type="InterPro" id="IPR036640">
    <property type="entry name" value="ABC1_TM_sf"/>
</dbReference>
<dbReference type="PROSITE" id="PS50929">
    <property type="entry name" value="ABC_TM1F"/>
    <property type="match status" value="1"/>
</dbReference>
<dbReference type="InterPro" id="IPR039421">
    <property type="entry name" value="Type_1_exporter"/>
</dbReference>
<comment type="subcellular location">
    <subcellularLocation>
        <location evidence="1">Cell membrane</location>
        <topology evidence="1">Multi-pass membrane protein</topology>
    </subcellularLocation>
</comment>
<dbReference type="Pfam" id="PF00664">
    <property type="entry name" value="ABC_membrane"/>
    <property type="match status" value="1"/>
</dbReference>
<evidence type="ECO:0000259" key="9">
    <source>
        <dbReference type="PROSITE" id="PS50929"/>
    </source>
</evidence>
<dbReference type="Pfam" id="PF00005">
    <property type="entry name" value="ABC_tran"/>
    <property type="match status" value="1"/>
</dbReference>
<evidence type="ECO:0000256" key="6">
    <source>
        <dbReference type="ARBA" id="ARBA00023136"/>
    </source>
</evidence>
<dbReference type="SMART" id="SM00382">
    <property type="entry name" value="AAA"/>
    <property type="match status" value="1"/>
</dbReference>
<evidence type="ECO:0000256" key="4">
    <source>
        <dbReference type="ARBA" id="ARBA00022840"/>
    </source>
</evidence>
<feature type="transmembrane region" description="Helical" evidence="7">
    <location>
        <begin position="147"/>
        <end position="166"/>
    </location>
</feature>
<dbReference type="PROSITE" id="PS00211">
    <property type="entry name" value="ABC_TRANSPORTER_1"/>
    <property type="match status" value="1"/>
</dbReference>
<keyword evidence="4 10" id="KW-0067">ATP-binding</keyword>
<feature type="domain" description="ABC transporter" evidence="8">
    <location>
        <begin position="349"/>
        <end position="583"/>
    </location>
</feature>
<dbReference type="EMBL" id="FSQZ01000001">
    <property type="protein sequence ID" value="SIN65629.1"/>
    <property type="molecule type" value="Genomic_DNA"/>
</dbReference>